<dbReference type="InterPro" id="IPR035965">
    <property type="entry name" value="PAS-like_dom_sf"/>
</dbReference>
<feature type="domain" description="CheB-type methylesterase" evidence="4">
    <location>
        <begin position="9"/>
        <end position="196"/>
    </location>
</feature>
<dbReference type="KEGG" id="aeh:Mlg_1118"/>
<dbReference type="GO" id="GO:0006935">
    <property type="term" value="P:chemotaxis"/>
    <property type="evidence" value="ECO:0007669"/>
    <property type="project" value="UniProtKB-UniRule"/>
</dbReference>
<dbReference type="PANTHER" id="PTHR24422:SF27">
    <property type="entry name" value="PROTEIN-GLUTAMATE O-METHYLTRANSFERASE"/>
    <property type="match status" value="1"/>
</dbReference>
<dbReference type="SUPFAM" id="SSF47757">
    <property type="entry name" value="Chemotaxis receptor methyltransferase CheR, N-terminal domain"/>
    <property type="match status" value="1"/>
</dbReference>
<dbReference type="SUPFAM" id="SSF55785">
    <property type="entry name" value="PYP-like sensor domain (PAS domain)"/>
    <property type="match status" value="1"/>
</dbReference>
<dbReference type="PANTHER" id="PTHR24422">
    <property type="entry name" value="CHEMOTAXIS PROTEIN METHYLTRANSFERASE"/>
    <property type="match status" value="1"/>
</dbReference>
<dbReference type="Gene3D" id="3.40.50.180">
    <property type="entry name" value="Methylesterase CheB, C-terminal domain"/>
    <property type="match status" value="1"/>
</dbReference>
<keyword evidence="6" id="KW-0808">Transferase</keyword>
<dbReference type="GO" id="GO:0008984">
    <property type="term" value="F:protein-glutamate methylesterase activity"/>
    <property type="evidence" value="ECO:0007669"/>
    <property type="project" value="InterPro"/>
</dbReference>
<evidence type="ECO:0000256" key="1">
    <source>
        <dbReference type="PROSITE-ProRule" id="PRU00050"/>
    </source>
</evidence>
<dbReference type="CDD" id="cd02440">
    <property type="entry name" value="AdoMet_MTases"/>
    <property type="match status" value="1"/>
</dbReference>
<dbReference type="InterPro" id="IPR029063">
    <property type="entry name" value="SAM-dependent_MTases_sf"/>
</dbReference>
<evidence type="ECO:0000259" key="4">
    <source>
        <dbReference type="PROSITE" id="PS50122"/>
    </source>
</evidence>
<dbReference type="eggNOG" id="COG1352">
    <property type="taxonomic scope" value="Bacteria"/>
</dbReference>
<reference evidence="7" key="1">
    <citation type="submission" date="2006-08" db="EMBL/GenBank/DDBJ databases">
        <title>Complete sequence of Alkalilimnicola ehrilichei MLHE-1.</title>
        <authorList>
            <person name="Copeland A."/>
            <person name="Lucas S."/>
            <person name="Lapidus A."/>
            <person name="Barry K."/>
            <person name="Detter J.C."/>
            <person name="Glavina del Rio T."/>
            <person name="Hammon N."/>
            <person name="Israni S."/>
            <person name="Dalin E."/>
            <person name="Tice H."/>
            <person name="Pitluck S."/>
            <person name="Sims D."/>
            <person name="Brettin T."/>
            <person name="Bruce D."/>
            <person name="Han C."/>
            <person name="Tapia R."/>
            <person name="Gilna P."/>
            <person name="Schmutz J."/>
            <person name="Larimer F."/>
            <person name="Land M."/>
            <person name="Hauser L."/>
            <person name="Kyrpides N."/>
            <person name="Mikhailova N."/>
            <person name="Oremland R.S."/>
            <person name="Hoeft S.E."/>
            <person name="Switzer-Blum J."/>
            <person name="Kulp T."/>
            <person name="King G."/>
            <person name="Tabita R."/>
            <person name="Witte B."/>
            <person name="Santini J.M."/>
            <person name="Basu P."/>
            <person name="Hollibaugh J.T."/>
            <person name="Xie G."/>
            <person name="Stolz J.F."/>
            <person name="Richardson P."/>
        </authorList>
    </citation>
    <scope>NUCLEOTIDE SEQUENCE [LARGE SCALE GENOMIC DNA]</scope>
    <source>
        <strain evidence="7">ATCC BAA-1101 / DSM 17681 / MLHE-1</strain>
    </source>
</reference>
<dbReference type="Pfam" id="PF01339">
    <property type="entry name" value="CheB_methylest"/>
    <property type="match status" value="1"/>
</dbReference>
<dbReference type="GO" id="GO:0005737">
    <property type="term" value="C:cytoplasm"/>
    <property type="evidence" value="ECO:0007669"/>
    <property type="project" value="InterPro"/>
</dbReference>
<dbReference type="SUPFAM" id="SSF53335">
    <property type="entry name" value="S-adenosyl-L-methionine-dependent methyltransferases"/>
    <property type="match status" value="1"/>
</dbReference>
<keyword evidence="1" id="KW-0145">Chemotaxis</keyword>
<name>Q0A9L7_ALKEH</name>
<dbReference type="InterPro" id="IPR000673">
    <property type="entry name" value="Sig_transdc_resp-reg_Me-estase"/>
</dbReference>
<dbReference type="Gene3D" id="3.40.50.150">
    <property type="entry name" value="Vaccinia Virus protein VP39"/>
    <property type="match status" value="1"/>
</dbReference>
<dbReference type="eggNOG" id="COG2201">
    <property type="taxonomic scope" value="Bacteria"/>
</dbReference>
<dbReference type="Pfam" id="PF03705">
    <property type="entry name" value="CheR_N"/>
    <property type="match status" value="1"/>
</dbReference>
<feature type="active site" evidence="1">
    <location>
        <position position="138"/>
    </location>
</feature>
<proteinExistence type="predicted"/>
<dbReference type="GO" id="GO:0000156">
    <property type="term" value="F:phosphorelay response regulator activity"/>
    <property type="evidence" value="ECO:0007669"/>
    <property type="project" value="InterPro"/>
</dbReference>
<feature type="active site" evidence="1">
    <location>
        <position position="46"/>
    </location>
</feature>
<dbReference type="InterPro" id="IPR050903">
    <property type="entry name" value="Bact_Chemotaxis_MeTrfase"/>
</dbReference>
<protein>
    <submittedName>
        <fullName evidence="6">MCP methyltransferase/methylesterase, CheR/CheB with PAS/PAC sensor</fullName>
    </submittedName>
</protein>
<feature type="active site" evidence="1">
    <location>
        <position position="19"/>
    </location>
</feature>
<dbReference type="HOGENOM" id="CLU_000892_0_2_6"/>
<dbReference type="GO" id="GO:0032259">
    <property type="term" value="P:methylation"/>
    <property type="evidence" value="ECO:0007669"/>
    <property type="project" value="UniProtKB-KW"/>
</dbReference>
<dbReference type="Pfam" id="PF01739">
    <property type="entry name" value="CheR"/>
    <property type="match status" value="1"/>
</dbReference>
<dbReference type="GO" id="GO:0008757">
    <property type="term" value="F:S-adenosylmethionine-dependent methyltransferase activity"/>
    <property type="evidence" value="ECO:0007669"/>
    <property type="project" value="InterPro"/>
</dbReference>
<dbReference type="PROSITE" id="PS50122">
    <property type="entry name" value="CHEB"/>
    <property type="match status" value="1"/>
</dbReference>
<evidence type="ECO:0000313" key="7">
    <source>
        <dbReference type="Proteomes" id="UP000001962"/>
    </source>
</evidence>
<evidence type="ECO:0000313" key="6">
    <source>
        <dbReference type="EMBL" id="ABI56470.1"/>
    </source>
</evidence>
<dbReference type="InterPro" id="IPR000700">
    <property type="entry name" value="PAS-assoc_C"/>
</dbReference>
<evidence type="ECO:0000259" key="3">
    <source>
        <dbReference type="PROSITE" id="PS50113"/>
    </source>
</evidence>
<dbReference type="InterPro" id="IPR022642">
    <property type="entry name" value="CheR_C"/>
</dbReference>
<keyword evidence="7" id="KW-1185">Reference proteome</keyword>
<dbReference type="SMART" id="SM00138">
    <property type="entry name" value="MeTrc"/>
    <property type="match status" value="1"/>
</dbReference>
<dbReference type="InterPro" id="IPR035909">
    <property type="entry name" value="CheB_C"/>
</dbReference>
<dbReference type="SUPFAM" id="SSF52738">
    <property type="entry name" value="Methylesterase CheB, C-terminal domain"/>
    <property type="match status" value="1"/>
</dbReference>
<dbReference type="EMBL" id="CP000453">
    <property type="protein sequence ID" value="ABI56470.1"/>
    <property type="molecule type" value="Genomic_DNA"/>
</dbReference>
<dbReference type="PRINTS" id="PR00996">
    <property type="entry name" value="CHERMTFRASE"/>
</dbReference>
<dbReference type="InterPro" id="IPR022641">
    <property type="entry name" value="CheR_N"/>
</dbReference>
<evidence type="ECO:0000259" key="5">
    <source>
        <dbReference type="PROSITE" id="PS50123"/>
    </source>
</evidence>
<dbReference type="InterPro" id="IPR000780">
    <property type="entry name" value="CheR_MeTrfase"/>
</dbReference>
<dbReference type="RefSeq" id="WP_011628865.1">
    <property type="nucleotide sequence ID" value="NC_008340.1"/>
</dbReference>
<keyword evidence="1" id="KW-0378">Hydrolase</keyword>
<dbReference type="PROSITE" id="PS50123">
    <property type="entry name" value="CHER"/>
    <property type="match status" value="1"/>
</dbReference>
<dbReference type="Proteomes" id="UP000001962">
    <property type="component" value="Chromosome"/>
</dbReference>
<dbReference type="CDD" id="cd16434">
    <property type="entry name" value="CheB-CheR_fusion"/>
    <property type="match status" value="1"/>
</dbReference>
<feature type="domain" description="CheR-type methyltransferase" evidence="5">
    <location>
        <begin position="216"/>
        <end position="478"/>
    </location>
</feature>
<feature type="domain" description="PAC" evidence="3">
    <location>
        <begin position="798"/>
        <end position="848"/>
    </location>
</feature>
<feature type="region of interest" description="Disordered" evidence="2">
    <location>
        <begin position="673"/>
        <end position="709"/>
    </location>
</feature>
<keyword evidence="6" id="KW-0489">Methyltransferase</keyword>
<gene>
    <name evidence="6" type="ordered locus">Mlg_1118</name>
</gene>
<feature type="compositionally biased region" description="Polar residues" evidence="2">
    <location>
        <begin position="675"/>
        <end position="697"/>
    </location>
</feature>
<organism evidence="6 7">
    <name type="scientific">Alkalilimnicola ehrlichii (strain ATCC BAA-1101 / DSM 17681 / MLHE-1)</name>
    <dbReference type="NCBI Taxonomy" id="187272"/>
    <lineage>
        <taxon>Bacteria</taxon>
        <taxon>Pseudomonadati</taxon>
        <taxon>Pseudomonadota</taxon>
        <taxon>Gammaproteobacteria</taxon>
        <taxon>Chromatiales</taxon>
        <taxon>Ectothiorhodospiraceae</taxon>
        <taxon>Alkalilimnicola</taxon>
    </lineage>
</organism>
<dbReference type="AlphaFoldDB" id="Q0A9L7"/>
<accession>Q0A9L7</accession>
<sequence>MTLRNANTNLPGIVGLGASAGGLTALEAFFAHARPGRGLAYIVVQHLDPTHKALLPQLLQRVTAMPVREAEHGLPVAADHVYVIPPNTELTLAGGALHLAKPMEPRGMRLPVNVLFASLASALGGRAIGVVLSGMGSDGTLGMQEIKAVGGLTLAQDPDSAQFDAMPRSAINAGCVDIIAPADTLATRIQAYVDQVTAPVLPGDEDESPAAPPQPLARIVGLLLRHTRHDFSLYKTSTLHRRIERRQAVHGINSLAGYADFLENNRQEIDLLFKELLIGVTRFFRDPEVWDYLVETALPALLERCGTARPLRAWVVGCSTGEEPYSLAIALREAAERLPHPADFAPQIFASDLSPDAIATARRGEYPLSIADAVTADRLERFFRQHEAHYQVNADIRDQVLFAQHDVVLDPPFTRLDLVVCRNLLIYFDAALQRKLIPLFHYCLRPDGLLVLGSAETVGRQTHLFEPVQSALRIYSRRDTRSVERIDFLLNAFPPLTRTTQEHSVSTPNLPADKGDDLKAAADHVLLQVYAPAAVLLNPEGDIVYISGRTGRYLEPAAGKANWNIHAMARPGLRAPLARALKQANEQLEPVHLHGLALTETEKGLTLDITVQSFREPTALQGMTMVVFREVTPQRTAQGQEGSQSAADAAHEAELQQYRDEIIALREEARVSRDALQSSNEELQSTNEELQSTNEELTTSKEEMQSMNEELQTINSELQAKLDDLALAQSDMQNVLNSIEIAILFLDQDLNVRRYTERASTIFSLRESDIGRPLSDLTTTLDYPTLHEDAAETLRTLEASEKQILASDGRWFSVRVIPYRRLDNVIDGVVITLFDITETKTLEKALRRESRS</sequence>
<dbReference type="Pfam" id="PF13596">
    <property type="entry name" value="PAS_10"/>
    <property type="match status" value="1"/>
</dbReference>
<dbReference type="Gene3D" id="3.30.450.20">
    <property type="entry name" value="PAS domain"/>
    <property type="match status" value="1"/>
</dbReference>
<dbReference type="PROSITE" id="PS50113">
    <property type="entry name" value="PAC"/>
    <property type="match status" value="1"/>
</dbReference>
<evidence type="ECO:0000256" key="2">
    <source>
        <dbReference type="SAM" id="MobiDB-lite"/>
    </source>
</evidence>